<dbReference type="PANTHER" id="PTHR43016">
    <property type="entry name" value="PRESEQUENCE PROTEASE"/>
    <property type="match status" value="1"/>
</dbReference>
<keyword evidence="9" id="KW-1185">Reference proteome</keyword>
<comment type="cofactor">
    <cofactor evidence="1">
        <name>Zn(2+)</name>
        <dbReference type="ChEBI" id="CHEBI:29105"/>
    </cofactor>
</comment>
<dbReference type="Pfam" id="PF22516">
    <property type="entry name" value="PreP_C"/>
    <property type="match status" value="1"/>
</dbReference>
<dbReference type="Pfam" id="PF05193">
    <property type="entry name" value="Peptidase_M16_C"/>
    <property type="match status" value="1"/>
</dbReference>
<evidence type="ECO:0000256" key="5">
    <source>
        <dbReference type="ARBA" id="ARBA00022833"/>
    </source>
</evidence>
<proteinExistence type="predicted"/>
<keyword evidence="3" id="KW-0479">Metal-binding</keyword>
<dbReference type="GO" id="GO:0008237">
    <property type="term" value="F:metallopeptidase activity"/>
    <property type="evidence" value="ECO:0007669"/>
    <property type="project" value="UniProtKB-KW"/>
</dbReference>
<dbReference type="Pfam" id="PF00675">
    <property type="entry name" value="Peptidase_M16"/>
    <property type="match status" value="1"/>
</dbReference>
<dbReference type="SMART" id="SM01264">
    <property type="entry name" value="M16C_associated"/>
    <property type="match status" value="1"/>
</dbReference>
<dbReference type="FunFam" id="3.30.830.10:FF:000011">
    <property type="entry name" value="Presequence protease, mitochondrial"/>
    <property type="match status" value="1"/>
</dbReference>
<dbReference type="EMBL" id="AP021874">
    <property type="protein sequence ID" value="BBO70757.1"/>
    <property type="molecule type" value="Genomic_DNA"/>
</dbReference>
<dbReference type="OrthoDB" id="9762027at2"/>
<keyword evidence="2 8" id="KW-0645">Protease</keyword>
<evidence type="ECO:0000259" key="7">
    <source>
        <dbReference type="SMART" id="SM01264"/>
    </source>
</evidence>
<dbReference type="RefSeq" id="WP_155318684.1">
    <property type="nucleotide sequence ID" value="NZ_AP021874.1"/>
</dbReference>
<evidence type="ECO:0000256" key="4">
    <source>
        <dbReference type="ARBA" id="ARBA00022801"/>
    </source>
</evidence>
<gene>
    <name evidence="8" type="ORF">DSCA_46870</name>
</gene>
<dbReference type="FunFam" id="3.30.830.10:FF:000009">
    <property type="entry name" value="Presequence protease, mitochondrial"/>
    <property type="match status" value="1"/>
</dbReference>
<protein>
    <submittedName>
        <fullName evidence="8">Metalloprotease</fullName>
    </submittedName>
</protein>
<evidence type="ECO:0000313" key="9">
    <source>
        <dbReference type="Proteomes" id="UP000427906"/>
    </source>
</evidence>
<organism evidence="8 9">
    <name type="scientific">Desulfosarcina alkanivorans</name>
    <dbReference type="NCBI Taxonomy" id="571177"/>
    <lineage>
        <taxon>Bacteria</taxon>
        <taxon>Pseudomonadati</taxon>
        <taxon>Thermodesulfobacteriota</taxon>
        <taxon>Desulfobacteria</taxon>
        <taxon>Desulfobacterales</taxon>
        <taxon>Desulfosarcinaceae</taxon>
        <taxon>Desulfosarcina</taxon>
    </lineage>
</organism>
<dbReference type="InterPro" id="IPR007863">
    <property type="entry name" value="Peptidase_M16_C"/>
</dbReference>
<feature type="domain" description="Peptidase M16C associated" evidence="7">
    <location>
        <begin position="476"/>
        <end position="722"/>
    </location>
</feature>
<reference evidence="8 9" key="1">
    <citation type="submission" date="2019-11" db="EMBL/GenBank/DDBJ databases">
        <title>Comparative genomics of hydrocarbon-degrading Desulfosarcina strains.</title>
        <authorList>
            <person name="Watanabe M."/>
            <person name="Kojima H."/>
            <person name="Fukui M."/>
        </authorList>
    </citation>
    <scope>NUCLEOTIDE SEQUENCE [LARGE SCALE GENOMIC DNA]</scope>
    <source>
        <strain evidence="8 9">PL12</strain>
    </source>
</reference>
<dbReference type="InterPro" id="IPR055130">
    <property type="entry name" value="PreP_C"/>
</dbReference>
<accession>A0A5K7Z1X1</accession>
<evidence type="ECO:0000256" key="6">
    <source>
        <dbReference type="ARBA" id="ARBA00023049"/>
    </source>
</evidence>
<dbReference type="AlphaFoldDB" id="A0A5K7Z1X1"/>
<dbReference type="Pfam" id="PF08367">
    <property type="entry name" value="M16C_assoc"/>
    <property type="match status" value="1"/>
</dbReference>
<name>A0A5K7Z1X1_9BACT</name>
<dbReference type="GO" id="GO:0046872">
    <property type="term" value="F:metal ion binding"/>
    <property type="evidence" value="ECO:0007669"/>
    <property type="project" value="UniProtKB-KW"/>
</dbReference>
<dbReference type="SUPFAM" id="SSF63411">
    <property type="entry name" value="LuxS/MPP-like metallohydrolase"/>
    <property type="match status" value="4"/>
</dbReference>
<evidence type="ECO:0000256" key="3">
    <source>
        <dbReference type="ARBA" id="ARBA00022723"/>
    </source>
</evidence>
<evidence type="ECO:0000256" key="1">
    <source>
        <dbReference type="ARBA" id="ARBA00001947"/>
    </source>
</evidence>
<dbReference type="PANTHER" id="PTHR43016:SF13">
    <property type="entry name" value="PRESEQUENCE PROTEASE, MITOCHONDRIAL"/>
    <property type="match status" value="1"/>
</dbReference>
<sequence length="992" mass="110551">MDHKTDANNPGIDAGDRLGGYTIKKAAYLTDIQSWLYQLEHEATGARHLHISNTDQENTFGVAFKTVPSDATGVAHILEHTVLCGSERFPVRDPFFSMLKRSLSTFMNAFTASDWTMYPFATQNRKDYYNLMDVYLDAAFFPSIEELSFKQEGHRLDLEGEGADARLVYKGVVYNEMKGAMSSPDQVMVRAMLNALYPDTTYSNNSGGDPAVIPTLTYRQLKDFHARHYHPSNAFFYTYGNLPLEAHLAVIEKRVLTRFSRIDPRTDVPAQPRWTAPKTVTYPYPLDRSEDPAKKYQACMAWLLADIKDTYEVLVTAVLEQVLIGNAASPLRKALMDSQLGTALSDGTGYDAENRDTMFSVGLKDVSETDAEKVEAIVLDVLTTLAEEGIDPELVESAIHQIEFHRKEITNTPYPYGIKLLIGVSAGWMHGGDPERMLQLDTDFKRLRQALAGGRFLEDRIRRSFLDNPHRIRFTLAPDQSMTERENQRVAAELTRMLADMDEADLARIRNDAAALEKLQETQESLDCLPTLQREDIPPAVERIQPSPGPFQPPVWTYDQPTSGIFYFSGGLGAGDIDSRLMPLVPFFCYTVSKVGTRDCDYTRIARRMDLYTGGVGFSANARTRFDDSGDCLPFVSFSGKCLERNQDRMFDILQELTSRVDFSDRTRLHQLVLEYRAGLEAAVVHNGHRLAISMASRNFSPANHLQEMWGGIHQLHTIKQVAADTAGGDMQKLASDLQAIGSALFFRDNVRIALIGNAPMLNNAVKPVSTLTRSLAAGGTDGFTAAPRLSVAAGHPNEGWGTSTAVSFVAQTFRTVRLDHADSPALSVIAKILRSMYLHREIREKGGAYGGFALYNAEDGLFSFGSYRDPHIVETLKAYRGAADFIRTGEFSEEDVKEAILQVCSEIDRPDPPGPAARKAFYRRIIGLSDETRMRNKEQLLKLTRKRIMAVADRYFDTAGTSQAVAVISNRDLLEAANRKLAGRALSLHSV</sequence>
<evidence type="ECO:0000313" key="8">
    <source>
        <dbReference type="EMBL" id="BBO70757.1"/>
    </source>
</evidence>
<dbReference type="Proteomes" id="UP000427906">
    <property type="component" value="Chromosome"/>
</dbReference>
<evidence type="ECO:0000256" key="2">
    <source>
        <dbReference type="ARBA" id="ARBA00022670"/>
    </source>
</evidence>
<dbReference type="InterPro" id="IPR013578">
    <property type="entry name" value="Peptidase_M16C_assoc"/>
</dbReference>
<dbReference type="Gene3D" id="3.30.830.10">
    <property type="entry name" value="Metalloenzyme, LuxS/M16 peptidase-like"/>
    <property type="match status" value="4"/>
</dbReference>
<dbReference type="KEGG" id="dalk:DSCA_46870"/>
<dbReference type="InterPro" id="IPR011249">
    <property type="entry name" value="Metalloenz_LuxS/M16"/>
</dbReference>
<dbReference type="GO" id="GO:0006508">
    <property type="term" value="P:proteolysis"/>
    <property type="evidence" value="ECO:0007669"/>
    <property type="project" value="UniProtKB-KW"/>
</dbReference>
<dbReference type="InterPro" id="IPR011765">
    <property type="entry name" value="Pept_M16_N"/>
</dbReference>
<keyword evidence="5" id="KW-0862">Zinc</keyword>
<keyword evidence="6 8" id="KW-0482">Metalloprotease</keyword>
<keyword evidence="4" id="KW-0378">Hydrolase</keyword>